<organism evidence="1 2">
    <name type="scientific">Conger conger</name>
    <name type="common">Conger eel</name>
    <name type="synonym">Muraena conger</name>
    <dbReference type="NCBI Taxonomy" id="82655"/>
    <lineage>
        <taxon>Eukaryota</taxon>
        <taxon>Metazoa</taxon>
        <taxon>Chordata</taxon>
        <taxon>Craniata</taxon>
        <taxon>Vertebrata</taxon>
        <taxon>Euteleostomi</taxon>
        <taxon>Actinopterygii</taxon>
        <taxon>Neopterygii</taxon>
        <taxon>Teleostei</taxon>
        <taxon>Anguilliformes</taxon>
        <taxon>Congridae</taxon>
        <taxon>Conger</taxon>
    </lineage>
</organism>
<protein>
    <submittedName>
        <fullName evidence="1">Uncharacterized protein</fullName>
    </submittedName>
</protein>
<evidence type="ECO:0000313" key="2">
    <source>
        <dbReference type="Proteomes" id="UP001152803"/>
    </source>
</evidence>
<gene>
    <name evidence="1" type="ORF">COCON_G00138670</name>
</gene>
<sequence length="69" mass="7721">MLGKFTAISVCGRAEERALEHRQVETRQGVVCCHGQCGKSQEEKSLLEQRSGLLTTKEESSENIRCEQP</sequence>
<dbReference type="EMBL" id="JAFJMO010000009">
    <property type="protein sequence ID" value="KAJ8268695.1"/>
    <property type="molecule type" value="Genomic_DNA"/>
</dbReference>
<evidence type="ECO:0000313" key="1">
    <source>
        <dbReference type="EMBL" id="KAJ8268695.1"/>
    </source>
</evidence>
<proteinExistence type="predicted"/>
<dbReference type="Proteomes" id="UP001152803">
    <property type="component" value="Unassembled WGS sequence"/>
</dbReference>
<keyword evidence="2" id="KW-1185">Reference proteome</keyword>
<name>A0A9Q1DG22_CONCO</name>
<dbReference type="AlphaFoldDB" id="A0A9Q1DG22"/>
<comment type="caution">
    <text evidence="1">The sequence shown here is derived from an EMBL/GenBank/DDBJ whole genome shotgun (WGS) entry which is preliminary data.</text>
</comment>
<accession>A0A9Q1DG22</accession>
<reference evidence="1" key="1">
    <citation type="journal article" date="2023" name="Science">
        <title>Genome structures resolve the early diversification of teleost fishes.</title>
        <authorList>
            <person name="Parey E."/>
            <person name="Louis A."/>
            <person name="Montfort J."/>
            <person name="Bouchez O."/>
            <person name="Roques C."/>
            <person name="Iampietro C."/>
            <person name="Lluch J."/>
            <person name="Castinel A."/>
            <person name="Donnadieu C."/>
            <person name="Desvignes T."/>
            <person name="Floi Bucao C."/>
            <person name="Jouanno E."/>
            <person name="Wen M."/>
            <person name="Mejri S."/>
            <person name="Dirks R."/>
            <person name="Jansen H."/>
            <person name="Henkel C."/>
            <person name="Chen W.J."/>
            <person name="Zahm M."/>
            <person name="Cabau C."/>
            <person name="Klopp C."/>
            <person name="Thompson A.W."/>
            <person name="Robinson-Rechavi M."/>
            <person name="Braasch I."/>
            <person name="Lecointre G."/>
            <person name="Bobe J."/>
            <person name="Postlethwait J.H."/>
            <person name="Berthelot C."/>
            <person name="Roest Crollius H."/>
            <person name="Guiguen Y."/>
        </authorList>
    </citation>
    <scope>NUCLEOTIDE SEQUENCE</scope>
    <source>
        <strain evidence="1">Concon-B</strain>
    </source>
</reference>